<dbReference type="PROSITE" id="PS50206">
    <property type="entry name" value="RHODANESE_3"/>
    <property type="match status" value="1"/>
</dbReference>
<dbReference type="InterPro" id="IPR036873">
    <property type="entry name" value="Rhodanese-like_dom_sf"/>
</dbReference>
<dbReference type="PANTHER" id="PTHR45431:SF3">
    <property type="entry name" value="RHODANESE-LIKE DOMAIN-CONTAINING PROTEIN 15, CHLOROPLASTIC"/>
    <property type="match status" value="1"/>
</dbReference>
<dbReference type="PANTHER" id="PTHR45431">
    <property type="entry name" value="RHODANESE-LIKE DOMAIN-CONTAINING PROTEIN 15, CHLOROPLASTIC"/>
    <property type="match status" value="1"/>
</dbReference>
<dbReference type="SMART" id="SM00450">
    <property type="entry name" value="RHOD"/>
    <property type="match status" value="1"/>
</dbReference>
<dbReference type="SUPFAM" id="SSF52821">
    <property type="entry name" value="Rhodanese/Cell cycle control phosphatase"/>
    <property type="match status" value="1"/>
</dbReference>
<organism evidence="3 4">
    <name type="scientific">Eiseniibacteriota bacterium</name>
    <dbReference type="NCBI Taxonomy" id="2212470"/>
    <lineage>
        <taxon>Bacteria</taxon>
        <taxon>Candidatus Eiseniibacteriota</taxon>
    </lineage>
</organism>
<dbReference type="InterPro" id="IPR001763">
    <property type="entry name" value="Rhodanese-like_dom"/>
</dbReference>
<dbReference type="InterPro" id="IPR052367">
    <property type="entry name" value="Thiosulfate_ST/Rhodanese-like"/>
</dbReference>
<name>A0A538TZF0_UNCEI</name>
<dbReference type="Gene3D" id="3.40.250.10">
    <property type="entry name" value="Rhodanese-like domain"/>
    <property type="match status" value="1"/>
</dbReference>
<protein>
    <submittedName>
        <fullName evidence="3">Rhodanese-like domain-containing protein</fullName>
    </submittedName>
</protein>
<dbReference type="Pfam" id="PF00581">
    <property type="entry name" value="Rhodanese"/>
    <property type="match status" value="1"/>
</dbReference>
<proteinExistence type="predicted"/>
<reference evidence="3 4" key="1">
    <citation type="journal article" date="2019" name="Nat. Microbiol.">
        <title>Mediterranean grassland soil C-N compound turnover is dependent on rainfall and depth, and is mediated by genomically divergent microorganisms.</title>
        <authorList>
            <person name="Diamond S."/>
            <person name="Andeer P.F."/>
            <person name="Li Z."/>
            <person name="Crits-Christoph A."/>
            <person name="Burstein D."/>
            <person name="Anantharaman K."/>
            <person name="Lane K.R."/>
            <person name="Thomas B.C."/>
            <person name="Pan C."/>
            <person name="Northen T.R."/>
            <person name="Banfield J.F."/>
        </authorList>
    </citation>
    <scope>NUCLEOTIDE SEQUENCE [LARGE SCALE GENOMIC DNA]</scope>
    <source>
        <strain evidence="3">WS_10</strain>
    </source>
</reference>
<dbReference type="Proteomes" id="UP000319836">
    <property type="component" value="Unassembled WGS sequence"/>
</dbReference>
<evidence type="ECO:0000313" key="4">
    <source>
        <dbReference type="Proteomes" id="UP000319836"/>
    </source>
</evidence>
<feature type="domain" description="Rhodanese" evidence="2">
    <location>
        <begin position="40"/>
        <end position="124"/>
    </location>
</feature>
<dbReference type="CDD" id="cd00158">
    <property type="entry name" value="RHOD"/>
    <property type="match status" value="1"/>
</dbReference>
<dbReference type="EMBL" id="VBPA01000351">
    <property type="protein sequence ID" value="TMQ69012.1"/>
    <property type="molecule type" value="Genomic_DNA"/>
</dbReference>
<accession>A0A538TZF0</accession>
<gene>
    <name evidence="3" type="ORF">E6K80_13110</name>
</gene>
<feature type="non-terminal residue" evidence="3">
    <location>
        <position position="1"/>
    </location>
</feature>
<evidence type="ECO:0000313" key="3">
    <source>
        <dbReference type="EMBL" id="TMQ69012.1"/>
    </source>
</evidence>
<sequence length="130" mass="13481">FPTAEPAAADEEGPAGEIAMAPSAPAAPKEIAPTETVRMIREGAALIDVRTPGEFVAGHLPEAVNVPIQALQAGPVQGLPADKNQPIVTICATGRRSLVAVDLLKKQGYTNVSSSRGGMRDWTTEAAAKR</sequence>
<dbReference type="AlphaFoldDB" id="A0A538TZF0"/>
<feature type="region of interest" description="Disordered" evidence="1">
    <location>
        <begin position="1"/>
        <end position="30"/>
    </location>
</feature>
<evidence type="ECO:0000256" key="1">
    <source>
        <dbReference type="SAM" id="MobiDB-lite"/>
    </source>
</evidence>
<comment type="caution">
    <text evidence="3">The sequence shown here is derived from an EMBL/GenBank/DDBJ whole genome shotgun (WGS) entry which is preliminary data.</text>
</comment>
<evidence type="ECO:0000259" key="2">
    <source>
        <dbReference type="PROSITE" id="PS50206"/>
    </source>
</evidence>